<dbReference type="Proteomes" id="UP001318040">
    <property type="component" value="Chromosome 59"/>
</dbReference>
<evidence type="ECO:0000256" key="15">
    <source>
        <dbReference type="ARBA" id="ARBA00047427"/>
    </source>
</evidence>
<dbReference type="Gene3D" id="3.40.50.1820">
    <property type="entry name" value="alpha/beta hydrolase"/>
    <property type="match status" value="1"/>
</dbReference>
<evidence type="ECO:0000256" key="14">
    <source>
        <dbReference type="ARBA" id="ARBA00047368"/>
    </source>
</evidence>
<comment type="catalytic activity">
    <reaction evidence="1">
        <text>9-(9Z-hexadecenoyloxy)-octadecanoate + H2O = (9Z)-hexadecenoate + 9-hydroxy-octadecanoate + H(+)</text>
        <dbReference type="Rhea" id="RHEA:52068"/>
        <dbReference type="ChEBI" id="CHEBI:15377"/>
        <dbReference type="ChEBI" id="CHEBI:15378"/>
        <dbReference type="ChEBI" id="CHEBI:32372"/>
        <dbReference type="ChEBI" id="CHEBI:136286"/>
        <dbReference type="ChEBI" id="CHEBI:136309"/>
    </reaction>
    <physiologicalReaction direction="left-to-right" evidence="1">
        <dbReference type="Rhea" id="RHEA:52069"/>
    </physiologicalReaction>
</comment>
<keyword evidence="33" id="KW-1185">Reference proteome</keyword>
<keyword evidence="11" id="KW-0325">Glycoprotein</keyword>
<evidence type="ECO:0000256" key="23">
    <source>
        <dbReference type="ARBA" id="ARBA00049290"/>
    </source>
</evidence>
<evidence type="ECO:0000313" key="33">
    <source>
        <dbReference type="Proteomes" id="UP001318040"/>
    </source>
</evidence>
<dbReference type="KEGG" id="pmrn:116955400"/>
<keyword evidence="6" id="KW-0732">Signal</keyword>
<evidence type="ECO:0000313" key="34">
    <source>
        <dbReference type="RefSeq" id="XP_032832354.1"/>
    </source>
</evidence>
<accession>A0AAJ7XF25</accession>
<dbReference type="PANTHER" id="PTHR43903">
    <property type="entry name" value="NEUROLIGIN"/>
    <property type="match status" value="1"/>
</dbReference>
<dbReference type="FunFam" id="3.40.50.1820:FF:000100">
    <property type="entry name" value="Carboxylic ester hydrolase"/>
    <property type="match status" value="1"/>
</dbReference>
<evidence type="ECO:0000256" key="10">
    <source>
        <dbReference type="ARBA" id="ARBA00023157"/>
    </source>
</evidence>
<comment type="catalytic activity">
    <reaction evidence="22">
        <text>9-octadecanoyloxy-octadecanoate + H2O = 9-hydroxy-octadecanoate + octadecanoate + H(+)</text>
        <dbReference type="Rhea" id="RHEA:52096"/>
        <dbReference type="ChEBI" id="CHEBI:15377"/>
        <dbReference type="ChEBI" id="CHEBI:15378"/>
        <dbReference type="ChEBI" id="CHEBI:25629"/>
        <dbReference type="ChEBI" id="CHEBI:136286"/>
        <dbReference type="ChEBI" id="CHEBI:136373"/>
    </reaction>
    <physiologicalReaction direction="left-to-right" evidence="22">
        <dbReference type="Rhea" id="RHEA:52097"/>
    </physiologicalReaction>
</comment>
<dbReference type="InterPro" id="IPR019826">
    <property type="entry name" value="Carboxylesterase_B_AS"/>
</dbReference>
<name>A0AAJ7XF25_PETMA</name>
<comment type="subcellular location">
    <subcellularLocation>
        <location evidence="2">Secreted</location>
    </subcellularLocation>
</comment>
<evidence type="ECO:0000256" key="16">
    <source>
        <dbReference type="ARBA" id="ARBA00047653"/>
    </source>
</evidence>
<comment type="catalytic activity">
    <reaction evidence="29">
        <text>a sterol ester + H2O = a sterol + a fatty acid + H(+)</text>
        <dbReference type="Rhea" id="RHEA:10100"/>
        <dbReference type="ChEBI" id="CHEBI:15377"/>
        <dbReference type="ChEBI" id="CHEBI:15378"/>
        <dbReference type="ChEBI" id="CHEBI:15889"/>
        <dbReference type="ChEBI" id="CHEBI:28868"/>
        <dbReference type="ChEBI" id="CHEBI:35915"/>
        <dbReference type="EC" id="3.1.1.13"/>
    </reaction>
    <physiologicalReaction direction="left-to-right" evidence="29">
        <dbReference type="Rhea" id="RHEA:10101"/>
    </physiologicalReaction>
</comment>
<comment type="catalytic activity">
    <reaction evidence="27">
        <text>an acetyl ester + H2O = an aliphatic alcohol + acetate + H(+)</text>
        <dbReference type="Rhea" id="RHEA:12957"/>
        <dbReference type="ChEBI" id="CHEBI:2571"/>
        <dbReference type="ChEBI" id="CHEBI:15377"/>
        <dbReference type="ChEBI" id="CHEBI:15378"/>
        <dbReference type="ChEBI" id="CHEBI:30089"/>
        <dbReference type="ChEBI" id="CHEBI:47622"/>
        <dbReference type="EC" id="3.1.1.6"/>
    </reaction>
    <physiologicalReaction direction="left-to-right" evidence="27">
        <dbReference type="Rhea" id="RHEA:12958"/>
    </physiologicalReaction>
</comment>
<keyword evidence="5" id="KW-0964">Secreted</keyword>
<dbReference type="InterPro" id="IPR051093">
    <property type="entry name" value="Neuroligin/BSAL"/>
</dbReference>
<evidence type="ECO:0000256" key="22">
    <source>
        <dbReference type="ARBA" id="ARBA00049221"/>
    </source>
</evidence>
<dbReference type="CDD" id="cd00312">
    <property type="entry name" value="Esterase_lipase"/>
    <property type="match status" value="1"/>
</dbReference>
<dbReference type="InterPro" id="IPR002018">
    <property type="entry name" value="CarbesteraseB"/>
</dbReference>
<dbReference type="InterPro" id="IPR029058">
    <property type="entry name" value="AB_hydrolase_fold"/>
</dbReference>
<comment type="catalytic activity">
    <reaction evidence="20">
        <text>12-(9Z-octadecenoyloxy)-octadecanoate + H2O = 12-hydroxyoctadecanoate + (9Z)-octadecenoate + H(+)</text>
        <dbReference type="Rhea" id="RHEA:52060"/>
        <dbReference type="ChEBI" id="CHEBI:15377"/>
        <dbReference type="ChEBI" id="CHEBI:15378"/>
        <dbReference type="ChEBI" id="CHEBI:30823"/>
        <dbReference type="ChEBI" id="CHEBI:84201"/>
        <dbReference type="ChEBI" id="CHEBI:136302"/>
    </reaction>
    <physiologicalReaction direction="left-to-right" evidence="20">
        <dbReference type="Rhea" id="RHEA:52061"/>
    </physiologicalReaction>
</comment>
<evidence type="ECO:0000256" key="24">
    <source>
        <dbReference type="ARBA" id="ARBA00049296"/>
    </source>
</evidence>
<keyword evidence="4" id="KW-0719">Serine esterase</keyword>
<evidence type="ECO:0000256" key="19">
    <source>
        <dbReference type="ARBA" id="ARBA00048680"/>
    </source>
</evidence>
<keyword evidence="9" id="KW-0443">Lipid metabolism</keyword>
<dbReference type="GO" id="GO:0016042">
    <property type="term" value="P:lipid catabolic process"/>
    <property type="evidence" value="ECO:0007669"/>
    <property type="project" value="UniProtKB-KW"/>
</dbReference>
<evidence type="ECO:0000256" key="4">
    <source>
        <dbReference type="ARBA" id="ARBA00022487"/>
    </source>
</evidence>
<comment type="catalytic activity">
    <reaction evidence="23">
        <text>1,2,3-trioctanoylglycerol + H2O = dioctanoylglycerol + octanoate + H(+)</text>
        <dbReference type="Rhea" id="RHEA:47864"/>
        <dbReference type="ChEBI" id="CHEBI:15377"/>
        <dbReference type="ChEBI" id="CHEBI:15378"/>
        <dbReference type="ChEBI" id="CHEBI:25646"/>
        <dbReference type="ChEBI" id="CHEBI:76978"/>
        <dbReference type="ChEBI" id="CHEBI:88066"/>
    </reaction>
    <physiologicalReaction direction="left-to-right" evidence="23">
        <dbReference type="Rhea" id="RHEA:47865"/>
    </physiologicalReaction>
</comment>
<evidence type="ECO:0000256" key="11">
    <source>
        <dbReference type="ARBA" id="ARBA00023180"/>
    </source>
</evidence>
<dbReference type="GO" id="GO:0004806">
    <property type="term" value="F:triacylglycerol lipase activity"/>
    <property type="evidence" value="ECO:0007669"/>
    <property type="project" value="UniProtKB-EC"/>
</dbReference>
<keyword evidence="8" id="KW-0442">Lipid degradation</keyword>
<comment type="catalytic activity">
    <reaction evidence="28">
        <text>5-(9Z-hexadecenoyloxy)-octadecanoate + H2O = 5-hydroxy-octadecanoate + (9Z)-hexadecenoate + H(+)</text>
        <dbReference type="Rhea" id="RHEA:52092"/>
        <dbReference type="ChEBI" id="CHEBI:15377"/>
        <dbReference type="ChEBI" id="CHEBI:15378"/>
        <dbReference type="ChEBI" id="CHEBI:32372"/>
        <dbReference type="ChEBI" id="CHEBI:136369"/>
        <dbReference type="ChEBI" id="CHEBI:136370"/>
    </reaction>
    <physiologicalReaction direction="left-to-right" evidence="28">
        <dbReference type="Rhea" id="RHEA:52093"/>
    </physiologicalReaction>
</comment>
<evidence type="ECO:0000256" key="17">
    <source>
        <dbReference type="ARBA" id="ARBA00047863"/>
    </source>
</evidence>
<comment type="catalytic activity">
    <reaction evidence="21">
        <text>9-(9Z-octadecenoyloxy)-octadecanoate + H2O = 9-hydroxy-octadecanoate + (9Z)-octadecenoate + H(+)</text>
        <dbReference type="Rhea" id="RHEA:52048"/>
        <dbReference type="ChEBI" id="CHEBI:15377"/>
        <dbReference type="ChEBI" id="CHEBI:15378"/>
        <dbReference type="ChEBI" id="CHEBI:30823"/>
        <dbReference type="ChEBI" id="CHEBI:136282"/>
        <dbReference type="ChEBI" id="CHEBI:136286"/>
    </reaction>
    <physiologicalReaction direction="left-to-right" evidence="21">
        <dbReference type="Rhea" id="RHEA:52049"/>
    </physiologicalReaction>
</comment>
<evidence type="ECO:0000256" key="30">
    <source>
        <dbReference type="ARBA" id="ARBA00064516"/>
    </source>
</evidence>
<evidence type="ECO:0000256" key="1">
    <source>
        <dbReference type="ARBA" id="ARBA00000923"/>
    </source>
</evidence>
<evidence type="ECO:0000256" key="12">
    <source>
        <dbReference type="ARBA" id="ARBA00023369"/>
    </source>
</evidence>
<dbReference type="GO" id="GO:0005576">
    <property type="term" value="C:extracellular region"/>
    <property type="evidence" value="ECO:0007669"/>
    <property type="project" value="UniProtKB-SubCell"/>
</dbReference>
<comment type="catalytic activity">
    <reaction evidence="13">
        <text>a butanoate ester + H2O = an aliphatic alcohol + butanoate + H(+)</text>
        <dbReference type="Rhea" id="RHEA:47348"/>
        <dbReference type="ChEBI" id="CHEBI:2571"/>
        <dbReference type="ChEBI" id="CHEBI:15377"/>
        <dbReference type="ChEBI" id="CHEBI:15378"/>
        <dbReference type="ChEBI" id="CHEBI:17968"/>
        <dbReference type="ChEBI" id="CHEBI:50477"/>
    </reaction>
    <physiologicalReaction direction="left-to-right" evidence="13">
        <dbReference type="Rhea" id="RHEA:47349"/>
    </physiologicalReaction>
</comment>
<comment type="catalytic activity">
    <reaction evidence="16">
        <text>cholesteryl (9Z-octadecenoate) + H2O = cholesterol + (9Z)-octadecenoate + H(+)</text>
        <dbReference type="Rhea" id="RHEA:33875"/>
        <dbReference type="ChEBI" id="CHEBI:15377"/>
        <dbReference type="ChEBI" id="CHEBI:15378"/>
        <dbReference type="ChEBI" id="CHEBI:16113"/>
        <dbReference type="ChEBI" id="CHEBI:30823"/>
        <dbReference type="ChEBI" id="CHEBI:46898"/>
    </reaction>
    <physiologicalReaction direction="left-to-right" evidence="16">
        <dbReference type="Rhea" id="RHEA:33876"/>
    </physiologicalReaction>
</comment>
<reference evidence="34" key="1">
    <citation type="submission" date="2025-08" db="UniProtKB">
        <authorList>
            <consortium name="RefSeq"/>
        </authorList>
    </citation>
    <scope>IDENTIFICATION</scope>
    <source>
        <tissue evidence="34">Sperm</tissue>
    </source>
</reference>
<keyword evidence="7 31" id="KW-0378">Hydrolase</keyword>
<dbReference type="RefSeq" id="XP_032832354.1">
    <property type="nucleotide sequence ID" value="XM_032976463.1"/>
</dbReference>
<evidence type="ECO:0000256" key="27">
    <source>
        <dbReference type="ARBA" id="ARBA00051791"/>
    </source>
</evidence>
<evidence type="ECO:0000256" key="2">
    <source>
        <dbReference type="ARBA" id="ARBA00004613"/>
    </source>
</evidence>
<evidence type="ECO:0000256" key="20">
    <source>
        <dbReference type="ARBA" id="ARBA00048701"/>
    </source>
</evidence>
<evidence type="ECO:0000256" key="18">
    <source>
        <dbReference type="ARBA" id="ARBA00048386"/>
    </source>
</evidence>
<evidence type="ECO:0000256" key="6">
    <source>
        <dbReference type="ARBA" id="ARBA00022729"/>
    </source>
</evidence>
<evidence type="ECO:0000256" key="25">
    <source>
        <dbReference type="ARBA" id="ARBA00049322"/>
    </source>
</evidence>
<dbReference type="AlphaFoldDB" id="A0AAJ7XF25"/>
<dbReference type="Pfam" id="PF00135">
    <property type="entry name" value="COesterase"/>
    <property type="match status" value="1"/>
</dbReference>
<gene>
    <name evidence="34" type="primary">CEL</name>
</gene>
<sequence>MFKASRCDVGGWGLGLPALPLSQLGVVTTEWGNVEGRRVSTGLLSSVDVFKGIPFAAPPRPFSKPEPHPGWGGTLKAYDYRERCLQATAIETGRHGSEDCLYLNVWVPHGVKVSRNLPVMVWIYGGAFIFGSSQGASFLDNFLYDGQELADRGKVIVVTFNYRLGPLGFLSTGDEHGPGNYGLWDQHAAIKWVKRNIFAFGGDPDNITLFGESAGGASVSLQMLSPVNNGFIRRAISQSGSALASWAIQRDPLTWAIKVAEVVGCPTDDSARLMGCLRISNPVDVINAVTVALPPTMGPLVNSLTWSPVVDGDFLPEEPYLLVGNAARIDYMAGVNNMDGHIFAGFDLPAINMKGKTTRKDIYELAMGLVKGHRDVGMEVSNIYSRDQQVADYSEEAARAFVELETDFLFIVPCQRLLRMHSQHSTGARTYSYQLSHPSRMPFIYPNWVGADHADDLQYVFGKPFQTPLGYRPKDRDVSAAFIAYWSNFAKTGDPNDGGKAVPTHWPVYDPSTEQYLDITSNIDYSSVKRHLRGDYMDFWIDVNSRYHDLGTEGPSQPATEPRTSTEA</sequence>
<evidence type="ECO:0000256" key="28">
    <source>
        <dbReference type="ARBA" id="ARBA00052473"/>
    </source>
</evidence>
<dbReference type="EC" id="3.1.1.-" evidence="31"/>
<dbReference type="GO" id="GO:0004771">
    <property type="term" value="F:sterol ester esterase activity"/>
    <property type="evidence" value="ECO:0007669"/>
    <property type="project" value="UniProtKB-EC"/>
</dbReference>
<keyword evidence="10" id="KW-1015">Disulfide bond</keyword>
<evidence type="ECO:0000256" key="3">
    <source>
        <dbReference type="ARBA" id="ARBA00005964"/>
    </source>
</evidence>
<evidence type="ECO:0000256" key="13">
    <source>
        <dbReference type="ARBA" id="ARBA00033629"/>
    </source>
</evidence>
<dbReference type="PROSITE" id="PS00941">
    <property type="entry name" value="CARBOXYLESTERASE_B_2"/>
    <property type="match status" value="1"/>
</dbReference>
<comment type="subunit">
    <text evidence="30">Interacts with CLC.</text>
</comment>
<evidence type="ECO:0000256" key="31">
    <source>
        <dbReference type="RuleBase" id="RU361235"/>
    </source>
</evidence>
<dbReference type="CTD" id="1056"/>
<dbReference type="InterPro" id="IPR019819">
    <property type="entry name" value="Carboxylesterase_B_CS"/>
</dbReference>
<comment type="similarity">
    <text evidence="3 31">Belongs to the type-B carboxylesterase/lipase family.</text>
</comment>
<organism evidence="33 34">
    <name type="scientific">Petromyzon marinus</name>
    <name type="common">Sea lamprey</name>
    <dbReference type="NCBI Taxonomy" id="7757"/>
    <lineage>
        <taxon>Eukaryota</taxon>
        <taxon>Metazoa</taxon>
        <taxon>Chordata</taxon>
        <taxon>Craniata</taxon>
        <taxon>Vertebrata</taxon>
        <taxon>Cyclostomata</taxon>
        <taxon>Hyperoartia</taxon>
        <taxon>Petromyzontiformes</taxon>
        <taxon>Petromyzontidae</taxon>
        <taxon>Petromyzon</taxon>
    </lineage>
</organism>
<comment type="catalytic activity">
    <reaction evidence="25">
        <text>13-(9Z-hexadecenoyloxy)-octadecanoate + H2O = 13-hydroxy-octadecanoate + (9Z)-hexadecenoate + H(+)</text>
        <dbReference type="Rhea" id="RHEA:52076"/>
        <dbReference type="ChEBI" id="CHEBI:15377"/>
        <dbReference type="ChEBI" id="CHEBI:15378"/>
        <dbReference type="ChEBI" id="CHEBI:32372"/>
        <dbReference type="ChEBI" id="CHEBI:136304"/>
        <dbReference type="ChEBI" id="CHEBI:136315"/>
    </reaction>
    <physiologicalReaction direction="left-to-right" evidence="25">
        <dbReference type="Rhea" id="RHEA:52077"/>
    </physiologicalReaction>
</comment>
<dbReference type="SUPFAM" id="SSF53474">
    <property type="entry name" value="alpha/beta-Hydrolases"/>
    <property type="match status" value="1"/>
</dbReference>
<comment type="catalytic activity">
    <reaction evidence="12">
        <text>a triacylglycerol + H2O = a diacylglycerol + a fatty acid + H(+)</text>
        <dbReference type="Rhea" id="RHEA:12044"/>
        <dbReference type="ChEBI" id="CHEBI:15377"/>
        <dbReference type="ChEBI" id="CHEBI:15378"/>
        <dbReference type="ChEBI" id="CHEBI:17855"/>
        <dbReference type="ChEBI" id="CHEBI:18035"/>
        <dbReference type="ChEBI" id="CHEBI:28868"/>
        <dbReference type="EC" id="3.1.1.3"/>
    </reaction>
    <physiologicalReaction direction="left-to-right" evidence="12">
        <dbReference type="Rhea" id="RHEA:12045"/>
    </physiologicalReaction>
</comment>
<evidence type="ECO:0000256" key="7">
    <source>
        <dbReference type="ARBA" id="ARBA00022801"/>
    </source>
</evidence>
<dbReference type="PROSITE" id="PS00122">
    <property type="entry name" value="CARBOXYLESTERASE_B_1"/>
    <property type="match status" value="1"/>
</dbReference>
<evidence type="ECO:0000256" key="21">
    <source>
        <dbReference type="ARBA" id="ARBA00048800"/>
    </source>
</evidence>
<evidence type="ECO:0000256" key="26">
    <source>
        <dbReference type="ARBA" id="ARBA00049428"/>
    </source>
</evidence>
<proteinExistence type="inferred from homology"/>
<comment type="catalytic activity">
    <reaction evidence="15">
        <text>13-octadecanoyloxy-octadecanoate + H2O = 13-hydroxy-octadecanoate + octadecanoate + H(+)</text>
        <dbReference type="Rhea" id="RHEA:52084"/>
        <dbReference type="ChEBI" id="CHEBI:15377"/>
        <dbReference type="ChEBI" id="CHEBI:15378"/>
        <dbReference type="ChEBI" id="CHEBI:25629"/>
        <dbReference type="ChEBI" id="CHEBI:136304"/>
        <dbReference type="ChEBI" id="CHEBI:136335"/>
    </reaction>
    <physiologicalReaction direction="left-to-right" evidence="15">
        <dbReference type="Rhea" id="RHEA:52085"/>
    </physiologicalReaction>
</comment>
<evidence type="ECO:0000256" key="5">
    <source>
        <dbReference type="ARBA" id="ARBA00022525"/>
    </source>
</evidence>
<comment type="catalytic activity">
    <reaction evidence="14">
        <text>12-hexadecanoyloxy-octadecanoate + H2O = 12-hydroxyoctadecanoate + hexadecanoate + H(+)</text>
        <dbReference type="Rhea" id="RHEA:52056"/>
        <dbReference type="ChEBI" id="CHEBI:7896"/>
        <dbReference type="ChEBI" id="CHEBI:15377"/>
        <dbReference type="ChEBI" id="CHEBI:15378"/>
        <dbReference type="ChEBI" id="CHEBI:83677"/>
        <dbReference type="ChEBI" id="CHEBI:84201"/>
    </reaction>
    <physiologicalReaction direction="left-to-right" evidence="14">
        <dbReference type="Rhea" id="RHEA:52057"/>
    </physiologicalReaction>
</comment>
<comment type="catalytic activity">
    <reaction evidence="26">
        <text>12-(9Z-hexadecenoyloxy)-octadecanoate + H2O = 12-hydroxyoctadecanoate + (9Z)-hexadecenoate + H(+)</text>
        <dbReference type="Rhea" id="RHEA:52072"/>
        <dbReference type="ChEBI" id="CHEBI:15377"/>
        <dbReference type="ChEBI" id="CHEBI:15378"/>
        <dbReference type="ChEBI" id="CHEBI:32372"/>
        <dbReference type="ChEBI" id="CHEBI:84201"/>
        <dbReference type="ChEBI" id="CHEBI:136312"/>
    </reaction>
    <physiologicalReaction direction="left-to-right" evidence="26">
        <dbReference type="Rhea" id="RHEA:52073"/>
    </physiologicalReaction>
</comment>
<evidence type="ECO:0000256" key="8">
    <source>
        <dbReference type="ARBA" id="ARBA00022963"/>
    </source>
</evidence>
<evidence type="ECO:0000256" key="9">
    <source>
        <dbReference type="ARBA" id="ARBA00023098"/>
    </source>
</evidence>
<feature type="domain" description="Carboxylesterase type B" evidence="32">
    <location>
        <begin position="26"/>
        <end position="540"/>
    </location>
</feature>
<comment type="catalytic activity">
    <reaction evidence="18">
        <text>1,2,3-tri-(9Z-octadecenoyl)-glycerol + H2O = di-(9Z)-octadecenoylglycerol + (9Z)-octadecenoate + H(+)</text>
        <dbReference type="Rhea" id="RHEA:38575"/>
        <dbReference type="ChEBI" id="CHEBI:15377"/>
        <dbReference type="ChEBI" id="CHEBI:15378"/>
        <dbReference type="ChEBI" id="CHEBI:30823"/>
        <dbReference type="ChEBI" id="CHEBI:53753"/>
        <dbReference type="ChEBI" id="CHEBI:75945"/>
    </reaction>
    <physiologicalReaction direction="left-to-right" evidence="18">
        <dbReference type="Rhea" id="RHEA:38576"/>
    </physiologicalReaction>
</comment>
<evidence type="ECO:0000256" key="29">
    <source>
        <dbReference type="ARBA" id="ARBA00053019"/>
    </source>
</evidence>
<evidence type="ECO:0000259" key="32">
    <source>
        <dbReference type="Pfam" id="PF00135"/>
    </source>
</evidence>
<comment type="catalytic activity">
    <reaction evidence="24">
        <text>13-(9Z-octadecenoyloxy)-octadecanoate + H2O = 13-hydroxy-octadecanoate + (9Z)-octadecenoate + H(+)</text>
        <dbReference type="Rhea" id="RHEA:52064"/>
        <dbReference type="ChEBI" id="CHEBI:15377"/>
        <dbReference type="ChEBI" id="CHEBI:15378"/>
        <dbReference type="ChEBI" id="CHEBI:30823"/>
        <dbReference type="ChEBI" id="CHEBI:136303"/>
        <dbReference type="ChEBI" id="CHEBI:136304"/>
    </reaction>
    <physiologicalReaction direction="left-to-right" evidence="24">
        <dbReference type="Rhea" id="RHEA:52065"/>
    </physiologicalReaction>
</comment>
<comment type="catalytic activity">
    <reaction evidence="17">
        <text>9-hexadecanoyloxy-octadecanoate + H2O = 9-hydroxy-octadecanoate + hexadecanoate + H(+)</text>
        <dbReference type="Rhea" id="RHEA:52052"/>
        <dbReference type="ChEBI" id="CHEBI:7896"/>
        <dbReference type="ChEBI" id="CHEBI:15377"/>
        <dbReference type="ChEBI" id="CHEBI:15378"/>
        <dbReference type="ChEBI" id="CHEBI:83670"/>
        <dbReference type="ChEBI" id="CHEBI:136286"/>
    </reaction>
    <physiologicalReaction direction="left-to-right" evidence="17">
        <dbReference type="Rhea" id="RHEA:52053"/>
    </physiologicalReaction>
</comment>
<dbReference type="GO" id="GO:0008126">
    <property type="term" value="F:acetylesterase activity"/>
    <property type="evidence" value="ECO:0007669"/>
    <property type="project" value="UniProtKB-EC"/>
</dbReference>
<protein>
    <recommendedName>
        <fullName evidence="31">Carboxylic ester hydrolase</fullName>
        <ecNumber evidence="31">3.1.1.-</ecNumber>
    </recommendedName>
</protein>
<comment type="catalytic activity">
    <reaction evidence="19">
        <text>12-octadecanoyloxy-octadecanoate + H2O = 12-hydroxyoctadecanoate + octadecanoate + H(+)</text>
        <dbReference type="Rhea" id="RHEA:52080"/>
        <dbReference type="ChEBI" id="CHEBI:15377"/>
        <dbReference type="ChEBI" id="CHEBI:15378"/>
        <dbReference type="ChEBI" id="CHEBI:25629"/>
        <dbReference type="ChEBI" id="CHEBI:84201"/>
        <dbReference type="ChEBI" id="CHEBI:136330"/>
    </reaction>
    <physiologicalReaction direction="left-to-right" evidence="19">
        <dbReference type="Rhea" id="RHEA:52081"/>
    </physiologicalReaction>
</comment>